<protein>
    <submittedName>
        <fullName evidence="1">Uncharacterized protein</fullName>
    </submittedName>
</protein>
<reference evidence="1" key="2">
    <citation type="journal article" date="2023" name="Science">
        <title>Genomic signatures of disease resistance in endangered staghorn corals.</title>
        <authorList>
            <person name="Vollmer S.V."/>
            <person name="Selwyn J.D."/>
            <person name="Despard B.A."/>
            <person name="Roesel C.L."/>
        </authorList>
    </citation>
    <scope>NUCLEOTIDE SEQUENCE</scope>
    <source>
        <strain evidence="1">K2</strain>
    </source>
</reference>
<comment type="caution">
    <text evidence="1">The sequence shown here is derived from an EMBL/GenBank/DDBJ whole genome shotgun (WGS) entry which is preliminary data.</text>
</comment>
<sequence length="73" mass="8338">MSTGDGKRESMRHTIWGPLKTPACAEYKCGPLCYCWYVLTKGLVLPRKGHKSHLAEQIVFSRESEKIHGYEIN</sequence>
<evidence type="ECO:0000313" key="1">
    <source>
        <dbReference type="EMBL" id="KAK2568771.1"/>
    </source>
</evidence>
<reference evidence="1" key="1">
    <citation type="journal article" date="2023" name="G3 (Bethesda)">
        <title>Whole genome assembly and annotation of the endangered Caribbean coral Acropora cervicornis.</title>
        <authorList>
            <person name="Selwyn J.D."/>
            <person name="Vollmer S.V."/>
        </authorList>
    </citation>
    <scope>NUCLEOTIDE SEQUENCE</scope>
    <source>
        <strain evidence="1">K2</strain>
    </source>
</reference>
<keyword evidence="2" id="KW-1185">Reference proteome</keyword>
<dbReference type="AlphaFoldDB" id="A0AAD9VBW8"/>
<organism evidence="1 2">
    <name type="scientific">Acropora cervicornis</name>
    <name type="common">Staghorn coral</name>
    <dbReference type="NCBI Taxonomy" id="6130"/>
    <lineage>
        <taxon>Eukaryota</taxon>
        <taxon>Metazoa</taxon>
        <taxon>Cnidaria</taxon>
        <taxon>Anthozoa</taxon>
        <taxon>Hexacorallia</taxon>
        <taxon>Scleractinia</taxon>
        <taxon>Astrocoeniina</taxon>
        <taxon>Acroporidae</taxon>
        <taxon>Acropora</taxon>
    </lineage>
</organism>
<gene>
    <name evidence="1" type="ORF">P5673_006786</name>
</gene>
<proteinExistence type="predicted"/>
<evidence type="ECO:0000313" key="2">
    <source>
        <dbReference type="Proteomes" id="UP001249851"/>
    </source>
</evidence>
<dbReference type="Proteomes" id="UP001249851">
    <property type="component" value="Unassembled WGS sequence"/>
</dbReference>
<accession>A0AAD9VBW8</accession>
<name>A0AAD9VBW8_ACRCE</name>
<dbReference type="EMBL" id="JARQWQ010000011">
    <property type="protein sequence ID" value="KAK2568771.1"/>
    <property type="molecule type" value="Genomic_DNA"/>
</dbReference>